<dbReference type="CDD" id="cd05401">
    <property type="entry name" value="NT_GlnE_GlnD_like"/>
    <property type="match status" value="2"/>
</dbReference>
<feature type="domain" description="PII-uridylyltransferase/Glutamine-synthetase adenylyltransferase" evidence="9">
    <location>
        <begin position="351"/>
        <end position="476"/>
    </location>
</feature>
<organism evidence="10 11">
    <name type="scientific">Azorhizobium caulinodans (strain ATCC 43989 / DSM 5975 / JCM 20966 / LMG 6465 / NBRC 14845 / NCIMB 13405 / ORS 571)</name>
    <dbReference type="NCBI Taxonomy" id="438753"/>
    <lineage>
        <taxon>Bacteria</taxon>
        <taxon>Pseudomonadati</taxon>
        <taxon>Pseudomonadota</taxon>
        <taxon>Alphaproteobacteria</taxon>
        <taxon>Hyphomicrobiales</taxon>
        <taxon>Xanthobacteraceae</taxon>
        <taxon>Azorhizobium</taxon>
    </lineage>
</organism>
<proteinExistence type="inferred from homology"/>
<dbReference type="GO" id="GO:0005829">
    <property type="term" value="C:cytosol"/>
    <property type="evidence" value="ECO:0007669"/>
    <property type="project" value="TreeGrafter"/>
</dbReference>
<reference evidence="10 11" key="6">
    <citation type="journal article" date="2011" name="Appl. Environ. Microbiol.">
        <title>Involvement of the azorhizobial chromosome partition gene (parA) in the onset of bacteroid differentiation during Sesbania rostrata stem nodule development.</title>
        <authorList>
            <person name="Liu CT."/>
            <person name="Lee KB."/>
            <person name="Wang YS."/>
            <person name="Peng MH."/>
            <person name="Lee KT."/>
            <person name="Suzuki S."/>
            <person name="Suzuki T."/>
            <person name="Oyaizu H."/>
        </authorList>
    </citation>
    <scope>NUCLEOTIDE SEQUENCE [LARGE SCALE GENOMIC DNA]</scope>
    <source>
        <strain evidence="11">ATCC 43989 / DSM 5975 / JCM 20966 / LMG 6465 / NBRC 14845 / NCIMB 13405 / ORS 571</strain>
    </source>
</reference>
<dbReference type="PANTHER" id="PTHR30621:SF0">
    <property type="entry name" value="BIFUNCTIONAL GLUTAMINE SYNTHETASE ADENYLYLTRANSFERASE_ADENYLYL-REMOVING ENZYME"/>
    <property type="match status" value="1"/>
</dbReference>
<dbReference type="EC" id="2.7.7.42" evidence="7"/>
<dbReference type="HOGENOM" id="CLU_006233_0_0_5"/>
<evidence type="ECO:0000256" key="7">
    <source>
        <dbReference type="HAMAP-Rule" id="MF_00802"/>
    </source>
</evidence>
<feature type="region of interest" description="Adenylyl transferase" evidence="7">
    <location>
        <begin position="487"/>
        <end position="996"/>
    </location>
</feature>
<dbReference type="InterPro" id="IPR005190">
    <property type="entry name" value="GlnE_rpt_dom"/>
</dbReference>
<dbReference type="HAMAP" id="MF_00802">
    <property type="entry name" value="GlnE"/>
    <property type="match status" value="1"/>
</dbReference>
<evidence type="ECO:0000259" key="9">
    <source>
        <dbReference type="Pfam" id="PF08335"/>
    </source>
</evidence>
<dbReference type="GO" id="GO:0000287">
    <property type="term" value="F:magnesium ion binding"/>
    <property type="evidence" value="ECO:0007669"/>
    <property type="project" value="UniProtKB-UniRule"/>
</dbReference>
<comment type="catalytic activity">
    <reaction evidence="7">
        <text>[glutamine synthetase]-O(4)-(5'-adenylyl)-L-tyrosine + phosphate = [glutamine synthetase]-L-tyrosine + ADP</text>
        <dbReference type="Rhea" id="RHEA:43716"/>
        <dbReference type="Rhea" id="RHEA-COMP:10660"/>
        <dbReference type="Rhea" id="RHEA-COMP:10661"/>
        <dbReference type="ChEBI" id="CHEBI:43474"/>
        <dbReference type="ChEBI" id="CHEBI:46858"/>
        <dbReference type="ChEBI" id="CHEBI:83624"/>
        <dbReference type="ChEBI" id="CHEBI:456216"/>
        <dbReference type="EC" id="2.7.7.89"/>
    </reaction>
</comment>
<keyword evidence="3 7" id="KW-0547">Nucleotide-binding</keyword>
<gene>
    <name evidence="7" type="primary">glnE</name>
    <name evidence="10" type="ordered locus">AZC_1139</name>
</gene>
<dbReference type="GO" id="GO:0000820">
    <property type="term" value="P:regulation of glutamine family amino acid metabolic process"/>
    <property type="evidence" value="ECO:0007669"/>
    <property type="project" value="UniProtKB-UniRule"/>
</dbReference>
<evidence type="ECO:0000256" key="6">
    <source>
        <dbReference type="ARBA" id="ARBA00023268"/>
    </source>
</evidence>
<dbReference type="Pfam" id="PF03710">
    <property type="entry name" value="GlnE"/>
    <property type="match status" value="2"/>
</dbReference>
<dbReference type="NCBIfam" id="NF008292">
    <property type="entry name" value="PRK11072.1"/>
    <property type="match status" value="1"/>
</dbReference>
<keyword evidence="5 7" id="KW-0460">Magnesium</keyword>
<keyword evidence="4 7" id="KW-0067">ATP-binding</keyword>
<dbReference type="Gene3D" id="3.30.460.10">
    <property type="entry name" value="Beta Polymerase, domain 2"/>
    <property type="match status" value="2"/>
</dbReference>
<dbReference type="Pfam" id="PF08335">
    <property type="entry name" value="GlnD_UR_UTase"/>
    <property type="match status" value="1"/>
</dbReference>
<evidence type="ECO:0000256" key="1">
    <source>
        <dbReference type="ARBA" id="ARBA00022679"/>
    </source>
</evidence>
<reference evidence="10 11" key="1">
    <citation type="journal article" date="2007" name="Appl. Environ. Microbiol.">
        <title>Rhizobial factors required for stem nodule maturation and maintenance in Sesbania rostrata-Azorhizobium caulinodans ORS571 symbiosis.</title>
        <authorList>
            <person name="Suzuki S."/>
            <person name="Aono T."/>
            <person name="Lee KB."/>
            <person name="Suzuki T."/>
            <person name="Liu CT."/>
            <person name="Miwa H."/>
            <person name="Wakao S."/>
            <person name="Iki T."/>
            <person name="Oyaizu H."/>
        </authorList>
    </citation>
    <scope>NUCLEOTIDE SEQUENCE [LARGE SCALE GENOMIC DNA]</scope>
    <source>
        <strain evidence="11">ATCC 43989 / DSM 5975 / JCM 20966 / LMG 6465 / NBRC 14845 / NCIMB 13405 / ORS 571</strain>
    </source>
</reference>
<feature type="domain" description="Glutamate-ammonia ligase adenylyltransferase repeated" evidence="8">
    <location>
        <begin position="589"/>
        <end position="832"/>
    </location>
</feature>
<comment type="similarity">
    <text evidence="7">Belongs to the GlnE family.</text>
</comment>
<dbReference type="SUPFAM" id="SSF81593">
    <property type="entry name" value="Nucleotidyltransferase substrate binding subunit/domain"/>
    <property type="match status" value="2"/>
</dbReference>
<dbReference type="STRING" id="438753.AZC_1139"/>
<evidence type="ECO:0000256" key="2">
    <source>
        <dbReference type="ARBA" id="ARBA00022695"/>
    </source>
</evidence>
<dbReference type="Proteomes" id="UP000000270">
    <property type="component" value="Chromosome"/>
</dbReference>
<evidence type="ECO:0000313" key="10">
    <source>
        <dbReference type="EMBL" id="BAF87137.1"/>
    </source>
</evidence>
<evidence type="ECO:0000259" key="8">
    <source>
        <dbReference type="Pfam" id="PF03710"/>
    </source>
</evidence>
<comment type="catalytic activity">
    <reaction evidence="7">
        <text>[glutamine synthetase]-L-tyrosine + ATP = [glutamine synthetase]-O(4)-(5'-adenylyl)-L-tyrosine + diphosphate</text>
        <dbReference type="Rhea" id="RHEA:18589"/>
        <dbReference type="Rhea" id="RHEA-COMP:10660"/>
        <dbReference type="Rhea" id="RHEA-COMP:10661"/>
        <dbReference type="ChEBI" id="CHEBI:30616"/>
        <dbReference type="ChEBI" id="CHEBI:33019"/>
        <dbReference type="ChEBI" id="CHEBI:46858"/>
        <dbReference type="ChEBI" id="CHEBI:83624"/>
        <dbReference type="EC" id="2.7.7.42"/>
    </reaction>
</comment>
<reference evidence="11" key="2">
    <citation type="submission" date="2007-04" db="EMBL/GenBank/DDBJ databases">
        <title>Complete genome sequence of the nitrogen-fixing bacterium Azorhizobium caulinodans ORS571.</title>
        <authorList>
            <person name="Lee K.B."/>
            <person name="Backer P.D."/>
            <person name="Aono T."/>
            <person name="Liu C.T."/>
            <person name="Suzuki S."/>
            <person name="Suzuki T."/>
            <person name="Kaneko T."/>
            <person name="Yamada M."/>
            <person name="Tabata S."/>
            <person name="Kupfer D.M."/>
            <person name="Najar F.Z."/>
            <person name="Wiley G.B."/>
            <person name="Roe B."/>
            <person name="Binnewies T."/>
            <person name="Ussery D."/>
            <person name="Vereecke D."/>
            <person name="Gevers D."/>
            <person name="Holsters M."/>
            <person name="Oyaizu H."/>
        </authorList>
    </citation>
    <scope>NUCLEOTIDE SEQUENCE [LARGE SCALE GENOMIC DNA]</scope>
    <source>
        <strain evidence="11">ATCC 43989 / DSM 5975 / JCM 20966 / LMG 6465 / NBRC 14845 / NCIMB 13405 / ORS 571</strain>
    </source>
</reference>
<dbReference type="GO" id="GO:0016874">
    <property type="term" value="F:ligase activity"/>
    <property type="evidence" value="ECO:0007669"/>
    <property type="project" value="UniProtKB-KW"/>
</dbReference>
<keyword evidence="1 7" id="KW-0808">Transferase</keyword>
<dbReference type="PANTHER" id="PTHR30621">
    <property type="entry name" value="GLUTAMINE SYNTHETASE ADENYLYLTRANSFERASE"/>
    <property type="match status" value="1"/>
</dbReference>
<dbReference type="AlphaFoldDB" id="A8HR81"/>
<reference evidence="10 11" key="5">
    <citation type="journal article" date="2010" name="Appl. Environ. Microbiol.">
        <title>phrR-like gene praR of Azorhizobium caulinodans ORS571 is essential for symbiosis with Sesbania rostrata and is involved in expression of reb genes.</title>
        <authorList>
            <person name="Akiba N."/>
            <person name="Aono T."/>
            <person name="Toyazaki H."/>
            <person name="Sato S."/>
            <person name="Oyaizu H."/>
        </authorList>
    </citation>
    <scope>NUCLEOTIDE SEQUENCE [LARGE SCALE GENOMIC DNA]</scope>
    <source>
        <strain evidence="11">ATCC 43989 / DSM 5975 / JCM 20966 / LMG 6465 / NBRC 14845 / NCIMB 13405 / ORS 571</strain>
    </source>
</reference>
<dbReference type="InterPro" id="IPR043519">
    <property type="entry name" value="NT_sf"/>
</dbReference>
<reference evidence="10 11" key="4">
    <citation type="journal article" date="2009" name="Appl. Environ. Microbiol.">
        <title>Comparative genome-wide transcriptional profiling of Azorhizobium caulinodans ORS571 grown under free-living and symbiotic conditions.</title>
        <authorList>
            <person name="Tsukada S."/>
            <person name="Aono T."/>
            <person name="Akiba N."/>
            <person name="Lee KB."/>
            <person name="Liu CT."/>
            <person name="Toyazaki H."/>
            <person name="Oyaizu H."/>
        </authorList>
    </citation>
    <scope>NUCLEOTIDE SEQUENCE [LARGE SCALE GENOMIC DNA]</scope>
    <source>
        <strain evidence="11">ATCC 43989 / DSM 5975 / JCM 20966 / LMG 6465 / NBRC 14845 / NCIMB 13405 / ORS 571</strain>
    </source>
</reference>
<dbReference type="Gene3D" id="1.20.120.330">
    <property type="entry name" value="Nucleotidyltransferases domain 2"/>
    <property type="match status" value="2"/>
</dbReference>
<evidence type="ECO:0000256" key="4">
    <source>
        <dbReference type="ARBA" id="ARBA00022840"/>
    </source>
</evidence>
<dbReference type="GO" id="GO:0005524">
    <property type="term" value="F:ATP binding"/>
    <property type="evidence" value="ECO:0007669"/>
    <property type="project" value="UniProtKB-UniRule"/>
</dbReference>
<evidence type="ECO:0000256" key="5">
    <source>
        <dbReference type="ARBA" id="ARBA00022842"/>
    </source>
</evidence>
<dbReference type="InterPro" id="IPR023057">
    <property type="entry name" value="GlnE"/>
</dbReference>
<dbReference type="KEGG" id="azc:AZC_1139"/>
<protein>
    <recommendedName>
        <fullName evidence="7">Bifunctional glutamine synthetase adenylyltransferase/adenylyl-removing enzyme</fullName>
    </recommendedName>
    <alternativeName>
        <fullName evidence="7">ATP:glutamine synthetase adenylyltransferase</fullName>
    </alternativeName>
    <alternativeName>
        <fullName evidence="7">ATase</fullName>
    </alternativeName>
    <domain>
        <recommendedName>
            <fullName evidence="7">Glutamine synthetase adenylyl-L-tyrosine phosphorylase</fullName>
            <ecNumber evidence="7">2.7.7.89</ecNumber>
        </recommendedName>
        <alternativeName>
            <fullName evidence="7">Adenylyl removase</fullName>
            <shortName evidence="7">AR</shortName>
            <shortName evidence="7">AT-N</shortName>
        </alternativeName>
    </domain>
    <domain>
        <recommendedName>
            <fullName evidence="7">Glutamine synthetase adenylyl transferase</fullName>
            <ecNumber evidence="7">2.7.7.42</ecNumber>
        </recommendedName>
        <alternativeName>
            <fullName evidence="7">Adenylyl transferase</fullName>
            <shortName evidence="7">AT</shortName>
            <shortName evidence="7">AT-C</shortName>
        </alternativeName>
    </domain>
</protein>
<accession>A8HR81</accession>
<comment type="cofactor">
    <cofactor evidence="7">
        <name>Mg(2+)</name>
        <dbReference type="ChEBI" id="CHEBI:18420"/>
    </cofactor>
</comment>
<keyword evidence="2 7" id="KW-0548">Nucleotidyltransferase</keyword>
<sequence length="996" mass="108939">MPLRQAMTALTSPSPELGPGLAAAIREAPVLFDEAAAAVKLSHTLERFADHDRASLDALLVAHPMARQVVLGVMEGAPFLTDVIRREPARLLRALETDPVARVAALVAAAGVQVREAEDEAAVMRALRRMRSEAALVIALADIGGVLPLMDVTRALTRVADTAVALALDFLLREAAGSGKLLLPDLNVPGKGSGLAAIAMGKHGAGELNYSSDVDLILVYDRAVAPLGPDAEASPTYVRIAKGLVRLLQERTEDGYVLRVDLRLRPDPGSTQVALSTASALAYYEREGATWERAAYIKARPVAGDLVVGREYLDELAPFVWRRVLDYQAISDVHAMKREIHAFRGHEVVAVEGHNVKLGRGGIREVEFFVQTQQLIAGGRDRDLRSPRTLEALGALVDHRWIAPEVRDDLSEAYVFLRRVEHRLQMVADAQTHTLPEGREALEAFARFMGYKDRDSFAAALVERLQRVQGHYAHLFEDSVTHPCLQGELHFPLDRDDRATLGTLSRLGFRDPPAASRLVREWLAGQPRALRTDAAREHLARIVALLIEQLSHGGDPDGALNAMDSFLRDLPGPHLLAALEHNPDLVRLIATIVSAAPRLGETLARRPSLADALLDPAFFDVLPDEPALAAHLEALLDAAPNEEEQFDRARRFRQEQHVLIGVRIVSGTLPAARAGEAYARVAEVIIRALHARVWARFVEAHGSIPGADTAVLSMGKLGSREMTAGSDLDLIVLYDFDPASDGTSDGPRPLVGAQYFARFTQRLVTALTSLTNAGKLYDVDLRLRPSGRSGPVATRIGSFENYQRTEAWTWEHMALTRARIISASPAFARRVEQVILQVLAHPRDPRRIAGDILDMRRAIAAEKGESDRWNLKHAAGGQVDAEFLAQFLVLIHAERHPEIVDTATARILTVAGWLQLLSPEDCQTLSNACRLYQDLTQVLRLAIDRPFVPAQASPALKALLARAGEMPDFSSLDAHLTDTEARVRAIFERILEAASA</sequence>
<reference evidence="10 11" key="3">
    <citation type="journal article" date="2008" name="BMC Genomics">
        <title>The genome of the versatile nitrogen fixer Azorhizobium caulinodans ORS571.</title>
        <authorList>
            <person name="Lee KB."/>
            <person name="Backer P.D."/>
            <person name="Aono T."/>
            <person name="Liu CT."/>
            <person name="Suzuki S."/>
            <person name="Suzuki T."/>
            <person name="Kaneko T."/>
            <person name="Yamada M."/>
            <person name="Tabata S."/>
            <person name="Kupfer D.M."/>
            <person name="Najar F.Z."/>
            <person name="Wiley G.B."/>
            <person name="Roe B."/>
            <person name="Binnewies T.T."/>
            <person name="Ussery D.W."/>
            <person name="D'Haeze W."/>
            <person name="Herder J.D."/>
            <person name="Gevers D."/>
            <person name="Vereecke D."/>
            <person name="Holsters M."/>
            <person name="Oyaizu H."/>
        </authorList>
    </citation>
    <scope>NUCLEOTIDE SEQUENCE [LARGE SCALE GENOMIC DNA]</scope>
    <source>
        <strain evidence="11">ATCC 43989 / DSM 5975 / JCM 20966 / LMG 6465 / NBRC 14845 / NCIMB 13405 / ORS 571</strain>
    </source>
</reference>
<evidence type="ECO:0000256" key="3">
    <source>
        <dbReference type="ARBA" id="ARBA00022741"/>
    </source>
</evidence>
<keyword evidence="10" id="KW-0436">Ligase</keyword>
<name>A8HR81_AZOC5</name>
<comment type="function">
    <text evidence="7">Involved in the regulation of glutamine synthetase GlnA, a key enzyme in the process to assimilate ammonia. When cellular nitrogen levels are high, the C-terminal adenylyl transferase (AT) inactivates GlnA by covalent transfer of an adenylyl group from ATP to specific tyrosine residue of GlnA, thus reducing its activity. Conversely, when nitrogen levels are low, the N-terminal adenylyl removase (AR) activates GlnA by removing the adenylyl group by phosphorolysis, increasing its activity. The regulatory region of GlnE binds the signal transduction protein PII (GlnB) which indicates the nitrogen status of the cell.</text>
</comment>
<feature type="domain" description="Glutamate-ammonia ligase adenylyltransferase repeated" evidence="8">
    <location>
        <begin position="72"/>
        <end position="308"/>
    </location>
</feature>
<dbReference type="EC" id="2.7.7.89" evidence="7"/>
<dbReference type="eggNOG" id="COG1391">
    <property type="taxonomic scope" value="Bacteria"/>
</dbReference>
<evidence type="ECO:0000313" key="11">
    <source>
        <dbReference type="Proteomes" id="UP000000270"/>
    </source>
</evidence>
<dbReference type="InterPro" id="IPR013546">
    <property type="entry name" value="PII_UdlTrfase/GS_AdlTrfase"/>
</dbReference>
<dbReference type="EMBL" id="AP009384">
    <property type="protein sequence ID" value="BAF87137.1"/>
    <property type="molecule type" value="Genomic_DNA"/>
</dbReference>
<dbReference type="NCBIfam" id="NF010706">
    <property type="entry name" value="PRK14108.1"/>
    <property type="match status" value="1"/>
</dbReference>
<keyword evidence="6 7" id="KW-0511">Multifunctional enzyme</keyword>
<dbReference type="GO" id="GO:0008882">
    <property type="term" value="F:[glutamate-ammonia-ligase] adenylyltransferase activity"/>
    <property type="evidence" value="ECO:0007669"/>
    <property type="project" value="UniProtKB-UniRule"/>
</dbReference>
<dbReference type="SUPFAM" id="SSF81301">
    <property type="entry name" value="Nucleotidyltransferase"/>
    <property type="match status" value="2"/>
</dbReference>
<keyword evidence="11" id="KW-1185">Reference proteome</keyword>
<feature type="region of interest" description="Adenylyl removase" evidence="7">
    <location>
        <begin position="1"/>
        <end position="484"/>
    </location>
</feature>
<dbReference type="GO" id="GO:0047388">
    <property type="term" value="F:[glutamine synthetase]-adenylyl-L-tyrosine phosphorylase activity"/>
    <property type="evidence" value="ECO:0007669"/>
    <property type="project" value="UniProtKB-EC"/>
</dbReference>